<comment type="caution">
    <text evidence="2">The sequence shown here is derived from an EMBL/GenBank/DDBJ whole genome shotgun (WGS) entry which is preliminary data.</text>
</comment>
<dbReference type="Pfam" id="PF00582">
    <property type="entry name" value="Usp"/>
    <property type="match status" value="1"/>
</dbReference>
<reference evidence="2 3" key="1">
    <citation type="submission" date="2017-11" db="EMBL/GenBank/DDBJ databases">
        <title>Draft genome of actinobacteria isolated from guarana (Paullinia cupana (Mart.) Ducke.</title>
        <authorList>
            <person name="Siqueira K.A."/>
            <person name="Liotti R.G."/>
            <person name="Mendes T.A.O."/>
            <person name="Soares M.A."/>
        </authorList>
    </citation>
    <scope>NUCLEOTIDE SEQUENCE [LARGE SCALE GENOMIC DNA]</scope>
    <source>
        <strain evidence="2 3">193</strain>
    </source>
</reference>
<gene>
    <name evidence="2" type="ORF">CTZ28_10425</name>
</gene>
<dbReference type="InterPro" id="IPR006016">
    <property type="entry name" value="UspA"/>
</dbReference>
<proteinExistence type="predicted"/>
<dbReference type="RefSeq" id="WP_121889029.1">
    <property type="nucleotide sequence ID" value="NZ_JBEXWZ010000018.1"/>
</dbReference>
<organism evidence="2 3">
    <name type="scientific">Streptomyces shenzhenensis</name>
    <dbReference type="NCBI Taxonomy" id="943815"/>
    <lineage>
        <taxon>Bacteria</taxon>
        <taxon>Bacillati</taxon>
        <taxon>Actinomycetota</taxon>
        <taxon>Actinomycetes</taxon>
        <taxon>Kitasatosporales</taxon>
        <taxon>Streptomycetaceae</taxon>
        <taxon>Streptomyces</taxon>
    </lineage>
</organism>
<sequence length="165" mass="17389">MSVIVWIVEGTWPACVDAARARAAPGEEIALLYVRDDALAETAHGAFAGLLGRGRPERDPGTSLERLAAASGRDLLRAAADRLGRPCTCVERGGRVEREVVAAARDAGLLVCARDGDPARLGPRSLGPATRFVVDHAPCPVLLVWPGEAPRTPLPPPPPHPGHRP</sequence>
<keyword evidence="3" id="KW-1185">Reference proteome</keyword>
<protein>
    <submittedName>
        <fullName evidence="2">Universal stress protein UspA</fullName>
    </submittedName>
</protein>
<evidence type="ECO:0000259" key="1">
    <source>
        <dbReference type="Pfam" id="PF00582"/>
    </source>
</evidence>
<dbReference type="OrthoDB" id="3734319at2"/>
<feature type="domain" description="UspA" evidence="1">
    <location>
        <begin position="18"/>
        <end position="144"/>
    </location>
</feature>
<name>A0A3M0IAT2_9ACTN</name>
<evidence type="ECO:0000313" key="2">
    <source>
        <dbReference type="EMBL" id="RMB85924.1"/>
    </source>
</evidence>
<dbReference type="EMBL" id="PENI01000005">
    <property type="protein sequence ID" value="RMB85924.1"/>
    <property type="molecule type" value="Genomic_DNA"/>
</dbReference>
<dbReference type="AlphaFoldDB" id="A0A3M0IAT2"/>
<accession>A0A3M0IAT2</accession>
<dbReference type="Proteomes" id="UP000270471">
    <property type="component" value="Unassembled WGS sequence"/>
</dbReference>
<evidence type="ECO:0000313" key="3">
    <source>
        <dbReference type="Proteomes" id="UP000270471"/>
    </source>
</evidence>
<dbReference type="Gene3D" id="3.40.50.12370">
    <property type="match status" value="1"/>
</dbReference>
<dbReference type="SUPFAM" id="SSF52402">
    <property type="entry name" value="Adenine nucleotide alpha hydrolases-like"/>
    <property type="match status" value="1"/>
</dbReference>